<evidence type="ECO:0000313" key="4">
    <source>
        <dbReference type="Proteomes" id="UP000322899"/>
    </source>
</evidence>
<dbReference type="EMBL" id="VLTO01000103">
    <property type="protein sequence ID" value="KAA0164327.1"/>
    <property type="molecule type" value="Genomic_DNA"/>
</dbReference>
<dbReference type="EMBL" id="VLTL01000074">
    <property type="protein sequence ID" value="KAA0162871.1"/>
    <property type="molecule type" value="Genomic_DNA"/>
</dbReference>
<accession>A0A5A8DI72</accession>
<feature type="compositionally biased region" description="Low complexity" evidence="1">
    <location>
        <begin position="91"/>
        <end position="115"/>
    </location>
</feature>
<name>A0A5A8DI72_CAFRO</name>
<dbReference type="AlphaFoldDB" id="A0A5A8DI72"/>
<feature type="compositionally biased region" description="Acidic residues" evidence="1">
    <location>
        <begin position="22"/>
        <end position="55"/>
    </location>
</feature>
<sequence>MVRAASSGESSPMQATLREEPPDVDYDSDGGRDDDLDGSLADEDADEDAEAEADTEAASRGSPSAGGGRAARRRRWCGTKAGEAGEGGGEDQAPAAAAGGSGGAQASAGGAETAGRAETAQGAAMVVAAMAPGLPDGAQELGGAVAELARRAAGMGPAVGPLVTSLLRSLRHTVLSVGGRAAKRLVAPACEAAVAALGMEAGCPAAGAAGRSLVAGLRTAVGAAAFEARLEPHVRAVLSREGLLEAGAGMPHPSMDAAMSVRTAETGTFARPG</sequence>
<comment type="caution">
    <text evidence="3">The sequence shown here is derived from an EMBL/GenBank/DDBJ whole genome shotgun (WGS) entry which is preliminary data.</text>
</comment>
<dbReference type="Proteomes" id="UP000324907">
    <property type="component" value="Unassembled WGS sequence"/>
</dbReference>
<feature type="region of interest" description="Disordered" evidence="1">
    <location>
        <begin position="1"/>
        <end position="115"/>
    </location>
</feature>
<protein>
    <submittedName>
        <fullName evidence="3">Uncharacterized protein</fullName>
    </submittedName>
</protein>
<dbReference type="Proteomes" id="UP000322899">
    <property type="component" value="Unassembled WGS sequence"/>
</dbReference>
<evidence type="ECO:0000313" key="5">
    <source>
        <dbReference type="Proteomes" id="UP000324907"/>
    </source>
</evidence>
<proteinExistence type="predicted"/>
<evidence type="ECO:0000256" key="1">
    <source>
        <dbReference type="SAM" id="MobiDB-lite"/>
    </source>
</evidence>
<evidence type="ECO:0000313" key="2">
    <source>
        <dbReference type="EMBL" id="KAA0162871.1"/>
    </source>
</evidence>
<evidence type="ECO:0000313" key="3">
    <source>
        <dbReference type="EMBL" id="KAA0164327.1"/>
    </source>
</evidence>
<organism evidence="3 4">
    <name type="scientific">Cafeteria roenbergensis</name>
    <name type="common">Marine flagellate</name>
    <dbReference type="NCBI Taxonomy" id="33653"/>
    <lineage>
        <taxon>Eukaryota</taxon>
        <taxon>Sar</taxon>
        <taxon>Stramenopiles</taxon>
        <taxon>Bigyra</taxon>
        <taxon>Opalozoa</taxon>
        <taxon>Bicosoecida</taxon>
        <taxon>Cafeteriaceae</taxon>
        <taxon>Cafeteria</taxon>
    </lineage>
</organism>
<gene>
    <name evidence="3" type="ORF">FNF27_07820</name>
    <name evidence="2" type="ORF">FNF28_04506</name>
</gene>
<reference evidence="4 5" key="1">
    <citation type="submission" date="2019-07" db="EMBL/GenBank/DDBJ databases">
        <title>Genomes of Cafeteria roenbergensis.</title>
        <authorList>
            <person name="Fischer M.G."/>
            <person name="Hackl T."/>
            <person name="Roman M."/>
        </authorList>
    </citation>
    <scope>NUCLEOTIDE SEQUENCE [LARGE SCALE GENOMIC DNA]</scope>
    <source>
        <strain evidence="3 4">E4-10P</strain>
        <strain evidence="2 5">RCC970-E3</strain>
    </source>
</reference>